<feature type="region of interest" description="Disordered" evidence="2">
    <location>
        <begin position="479"/>
        <end position="506"/>
    </location>
</feature>
<feature type="domain" description="Duffy-antigen binding" evidence="5">
    <location>
        <begin position="1430"/>
        <end position="1615"/>
    </location>
</feature>
<dbReference type="InterPro" id="IPR054595">
    <property type="entry name" value="DBL_C"/>
</dbReference>
<dbReference type="VEuPathDB" id="PlasmoDB:PfNF166_070005500"/>
<dbReference type="VEuPathDB" id="PlasmoDB:PfNF135_120059300"/>
<feature type="compositionally biased region" description="Basic and acidic residues" evidence="2">
    <location>
        <begin position="1594"/>
        <end position="1604"/>
    </location>
</feature>
<dbReference type="Pfam" id="PF03011">
    <property type="entry name" value="PFEMP"/>
    <property type="match status" value="1"/>
</dbReference>
<dbReference type="VEuPathDB" id="PlasmoDB:PfIT_140085700"/>
<evidence type="ECO:0000256" key="2">
    <source>
        <dbReference type="SAM" id="MobiDB-lite"/>
    </source>
</evidence>
<evidence type="ECO:0000256" key="1">
    <source>
        <dbReference type="SAM" id="Coils"/>
    </source>
</evidence>
<reference evidence="7" key="1">
    <citation type="journal article" date="2005" name="J. Infect. Dis.">
        <title>Functional and immunological characterization of a duffy binding-like- gamma domain from Plasmodium falciparum erythrocyte membrane protein-1 expressed by a placental isolate.</title>
        <authorList>
            <person name="Chia Y.S."/>
            <person name="Badaut C."/>
            <person name="Tuikue Ndam N.G."/>
            <person name="Khattab A."/>
            <person name="Igonet S."/>
            <person name="Fievet N."/>
            <person name="Bentley G.A."/>
            <person name="Deloron P."/>
            <person name="Klinkert M.Q."/>
        </authorList>
    </citation>
    <scope>NUCLEOTIDE SEQUENCE</scope>
    <source>
        <strain evidence="7">732</strain>
    </source>
</reference>
<dbReference type="GO" id="GO:0046789">
    <property type="term" value="F:host cell surface receptor binding"/>
    <property type="evidence" value="ECO:0007669"/>
    <property type="project" value="InterPro"/>
</dbReference>
<evidence type="ECO:0000259" key="4">
    <source>
        <dbReference type="Pfam" id="PF03011"/>
    </source>
</evidence>
<keyword evidence="1" id="KW-0175">Coiled coil</keyword>
<dbReference type="SUPFAM" id="SSF140924">
    <property type="entry name" value="Duffy binding domain-like"/>
    <property type="match status" value="5"/>
</dbReference>
<dbReference type="VEuPathDB" id="PlasmoDB:PfSN01_040025900"/>
<accession>Q6B533</accession>
<dbReference type="Pfam" id="PF22672">
    <property type="entry name" value="DBL_C"/>
    <property type="match status" value="4"/>
</dbReference>
<feature type="domain" description="Duffy-antigen binding" evidence="5">
    <location>
        <begin position="561"/>
        <end position="751"/>
    </location>
</feature>
<feature type="compositionally biased region" description="Acidic residues" evidence="2">
    <location>
        <begin position="430"/>
        <end position="443"/>
    </location>
</feature>
<feature type="domain" description="Duffy-binding-like" evidence="6">
    <location>
        <begin position="19"/>
        <end position="176"/>
    </location>
</feature>
<feature type="compositionally biased region" description="Polar residues" evidence="2">
    <location>
        <begin position="1576"/>
        <end position="1593"/>
    </location>
</feature>
<feature type="region of interest" description="Disordered" evidence="2">
    <location>
        <begin position="1572"/>
        <end position="1604"/>
    </location>
</feature>
<feature type="compositionally biased region" description="Low complexity" evidence="2">
    <location>
        <begin position="481"/>
        <end position="494"/>
    </location>
</feature>
<feature type="region of interest" description="Disordered" evidence="2">
    <location>
        <begin position="421"/>
        <end position="461"/>
    </location>
</feature>
<proteinExistence type="predicted"/>
<evidence type="ECO:0000256" key="3">
    <source>
        <dbReference type="SAM" id="Phobius"/>
    </source>
</evidence>
<dbReference type="FunFam" id="1.20.58.830:FF:000021">
    <property type="entry name" value="Erythrocyte membrane protein 1, PfEMP1"/>
    <property type="match status" value="1"/>
</dbReference>
<evidence type="ECO:0000259" key="6">
    <source>
        <dbReference type="Pfam" id="PF22672"/>
    </source>
</evidence>
<keyword evidence="3" id="KW-0472">Membrane</keyword>
<feature type="coiled-coil region" evidence="1">
    <location>
        <begin position="1625"/>
        <end position="1678"/>
    </location>
</feature>
<dbReference type="Gene3D" id="1.20.58.830">
    <property type="match status" value="5"/>
</dbReference>
<dbReference type="GO" id="GO:0016020">
    <property type="term" value="C:membrane"/>
    <property type="evidence" value="ECO:0007669"/>
    <property type="project" value="InterPro"/>
</dbReference>
<feature type="non-terminal residue" evidence="7">
    <location>
        <position position="1"/>
    </location>
</feature>
<keyword evidence="3" id="KW-1133">Transmembrane helix</keyword>
<evidence type="ECO:0000259" key="5">
    <source>
        <dbReference type="Pfam" id="PF05424"/>
    </source>
</evidence>
<evidence type="ECO:0000313" key="7">
    <source>
        <dbReference type="EMBL" id="AAT80337.1"/>
    </source>
</evidence>
<dbReference type="VEuPathDB" id="PlasmoDB:PfML01_030005400"/>
<dbReference type="VEuPathDB" id="PlasmoDB:PfCD01_110005900"/>
<dbReference type="Gene3D" id="1.20.1310.20">
    <property type="entry name" value="Duffy-antigen binding domain"/>
    <property type="match status" value="3"/>
</dbReference>
<keyword evidence="3" id="KW-0812">Transmembrane</keyword>
<feature type="transmembrane region" description="Helical" evidence="3">
    <location>
        <begin position="1846"/>
        <end position="1867"/>
    </location>
</feature>
<dbReference type="VEuPathDB" id="PlasmoDB:Pf7G8-2_000006300"/>
<dbReference type="VEuPathDB" id="PlasmoDB:PfSD01_000005100"/>
<feature type="domain" description="Duffy-antigen binding" evidence="5">
    <location>
        <begin position="997"/>
        <end position="1153"/>
    </location>
</feature>
<dbReference type="FunFam" id="1.20.1310.20:FF:000002">
    <property type="entry name" value="Erythrocyte membrane protein 1, PfEMP1"/>
    <property type="match status" value="1"/>
</dbReference>
<dbReference type="EMBL" id="AY679117">
    <property type="protein sequence ID" value="AAT80337.1"/>
    <property type="molecule type" value="Genomic_DNA"/>
</dbReference>
<feature type="non-terminal residue" evidence="7">
    <location>
        <position position="1893"/>
    </location>
</feature>
<dbReference type="Pfam" id="PF05424">
    <property type="entry name" value="Duffy_binding"/>
    <property type="match status" value="3"/>
</dbReference>
<name>Q6B533_PLAFA</name>
<dbReference type="InterPro" id="IPR042202">
    <property type="entry name" value="Duffy-ag-bd_sf"/>
</dbReference>
<sequence>GDVPTNFDYVPQHLRWPDEWTEGFCRKKKTKLENIKKYCRGEPGEEKYCSGNGVDCTQTINAIGRIRLGNQCTRCLVACNPYKDWINNKKKEFEKQKKKCEKEIYASNSMTTNSSENINNMYYKEFYGKLKNDYHNLKEFLKLLNREKECENITEKESKIDFTETSDAEIDHTFYPSEYCQSCPYCGGGFQNGVFISKGNKESDCLQGFYGSGPEDGADITEINMLFTDEKSKDILEKLKTFCNRKSKDEKWQCYYDKTHEKELCVLKNEKELGCKKKSMEYIDFFELWVTHVLNDSINWRKKLNNCINNTKSNKCKKGCKSNCECFKNWVEKKKEEWIDIKKYFEKQTNLPEGGHFTTLEMFLEEQFLPVIEEAYGDKKSIEKIRQLLNKSNSKGEDNVLKKEDILDKLLKHEKDDAELCIDNHPEDEKCTDEDDSDEDDHDEPPIIRRNPCATPSGSTYPVLANKAAHLMHETAKTQLASRAGRSALRADASQGKYRKKGTPSNLKENICNITLQHSNDSRNDNNGGPCKGKDNDGVRFKIGKDWENVKENVKTSYKNVYLPPRRQHMCTSNLEFLEENNEPLDGKDGGKDGKNDKLVNDSFLGDVLLSANKEAEWLKNKYKKQPGYGDDATICRAMKYSFADLGDIIKGTDLWDEDGGEKTTQGHLVTIFGKIKKELPEEIQKRYTNRENKHLDLRKDWWEANRHQVWKAMKCHIGDLKDTSGYQTPSSHCGYSHGTPLDDYIPQRLRWLTEWSEWYCKEQKKQYEYLVNKCRKCKKKDNGESCWKGSAECTECDKQCRKYKTFVDTWQKQWNTMQLKYILLYANAKTTAAHGIDAYVDAVEKKDKHVVDFLQKLRKANVITPSASKSRDKRSIDARGITIDPTTPYSTAAGYIHQEMGPNVGCMKQDVFCNNNGNKDKYVFMEPPKGYEEACECDKRNKPEPKKEEDACEIVDGILNGKDGTKQVGECYPKNNDKNYPAWQCDKSKFKNGEEGACMPPRRQKLCLYYLTQLGDNEKEDKLREAFIKTAAAETFLAWHYYKNKNGNGKDLDEQLKEGQIPEEFLRSMYYTYGDYRDICLGTDISVKQGDVLTANQKIEKILPKNGTPPVPPQTSVTTPQTWWEKNAKDIWEGMLCALTNGLTDAKEKKDKIKNTYSYDELKNPSNGTPSLEEFSSRPQFLRWFIEWGDDFCKQRKEQLQILQDACKEYECNNGDNGDKKRKCANACKQYQEWLKDWKDQYEQQTAKFDKDKEAGKYEDTSAEFDVKYVSSVHEYLHEQLENLCTKGDCACMEKSSAQDEETELLGENYFPETMDYPPKEINKKCDCAIPPEPMSCAEQIAKHLREKAEKNVKNYESSLKGKPGNFNNNCNQIDAAIIEKNGSKIINKNKLNTTFPSNGESCENVGTDRLKIGQEWKCDKINNTEENICFPPRRQHICLKKLEKMLSTGVENKDKLLKAVMEAAQYEAIDILKKMKPEKEIKFCEICDAMKYSFADIGDIIRGRRKINPNGDNKIEEKLNEIFKQIQDDNASLKNMELTQFREKWWDANRKEVWNAMTCVAPNDALLKKRINNPGDTSKPVDSQNSETQTEQTKKCGYDKEPPDYDYIPERYRFLQEWSEYYCKALKEKNDEMKNDCSKCIKNGATCEKEEDKEKCKECNDKCKEYKNIVDKWQSEFDQQNEIYKTLYIQDRTHGPNAARRNPSIKFLKKLEESCDNPYSAEKYLDISTHCTDYLYHENKSEDPKYAFSPYPKEYENACACKKKTDQSNSNPIIPFVIPLFHITNIPRLPKIKKVVPQIPRTIKNIWPDAHTIHAIVARSFDYFVPFFQTDDKTPPTHNILNDVLPSAIPVGIALALTSIAFLYLKKKTKASVGNLFQILQIPKSDYDIPT</sequence>
<feature type="domain" description="Duffy-binding-like" evidence="6">
    <location>
        <begin position="1188"/>
        <end position="1291"/>
    </location>
</feature>
<dbReference type="InterPro" id="IPR008602">
    <property type="entry name" value="Duffy-antigen-binding"/>
</dbReference>
<organism evidence="7">
    <name type="scientific">Plasmodium falciparum</name>
    <name type="common">malaria parasite P. falciparum</name>
    <dbReference type="NCBI Taxonomy" id="5833"/>
    <lineage>
        <taxon>Eukaryota</taxon>
        <taxon>Sar</taxon>
        <taxon>Alveolata</taxon>
        <taxon>Apicomplexa</taxon>
        <taxon>Aconoidasida</taxon>
        <taxon>Haemosporida</taxon>
        <taxon>Plasmodiidae</taxon>
        <taxon>Plasmodium</taxon>
        <taxon>Plasmodium (Laverania)</taxon>
    </lineage>
</organism>
<feature type="domain" description="Duffy-binding-like" evidence="4">
    <location>
        <begin position="285"/>
        <end position="428"/>
    </location>
</feature>
<feature type="domain" description="Duffy-binding-like" evidence="6">
    <location>
        <begin position="755"/>
        <end position="867"/>
    </location>
</feature>
<dbReference type="InterPro" id="IPR004258">
    <property type="entry name" value="DBL"/>
</dbReference>
<protein>
    <submittedName>
        <fullName evidence="7">Erythrocyte membrane protein 1 varPAM</fullName>
    </submittedName>
</protein>
<dbReference type="VEuPathDB" id="PlasmoDB:PfHB3_120005700"/>
<dbReference type="VEuPathDB" id="PlasmoDB:PfKE01_090005600"/>
<feature type="domain" description="Duffy-binding-like" evidence="6">
    <location>
        <begin position="1619"/>
        <end position="1751"/>
    </location>
</feature>
<feature type="region of interest" description="Disordered" evidence="2">
    <location>
        <begin position="518"/>
        <end position="537"/>
    </location>
</feature>
<dbReference type="VEuPathDB" id="PlasmoDB:PfGB4_050039200"/>
<dbReference type="VEuPathDB" id="PlasmoDB:PfGN01_020027900"/>